<dbReference type="Proteomes" id="UP001498935">
    <property type="component" value="Unassembled WGS sequence"/>
</dbReference>
<dbReference type="PANTHER" id="PTHR43162:SF1">
    <property type="entry name" value="PRESTALK A DIFFERENTIATION PROTEIN A"/>
    <property type="match status" value="1"/>
</dbReference>
<dbReference type="PANTHER" id="PTHR43162">
    <property type="match status" value="1"/>
</dbReference>
<dbReference type="InterPro" id="IPR008030">
    <property type="entry name" value="NmrA-like"/>
</dbReference>
<proteinExistence type="predicted"/>
<evidence type="ECO:0000313" key="2">
    <source>
        <dbReference type="EMBL" id="GAA5341730.1"/>
    </source>
</evidence>
<dbReference type="Gene3D" id="3.40.50.720">
    <property type="entry name" value="NAD(P)-binding Rossmann-like Domain"/>
    <property type="match status" value="1"/>
</dbReference>
<dbReference type="EMBL" id="BAABNP010000012">
    <property type="protein sequence ID" value="GAA5341730.1"/>
    <property type="molecule type" value="Genomic_DNA"/>
</dbReference>
<evidence type="ECO:0000313" key="3">
    <source>
        <dbReference type="Proteomes" id="UP001498935"/>
    </source>
</evidence>
<organism evidence="2 3">
    <name type="scientific">Brevibacterium ammoniilyticum</name>
    <dbReference type="NCBI Taxonomy" id="1046555"/>
    <lineage>
        <taxon>Bacteria</taxon>
        <taxon>Bacillati</taxon>
        <taxon>Actinomycetota</taxon>
        <taxon>Actinomycetes</taxon>
        <taxon>Micrococcales</taxon>
        <taxon>Brevibacteriaceae</taxon>
        <taxon>Brevibacterium</taxon>
    </lineage>
</organism>
<protein>
    <recommendedName>
        <fullName evidence="1">NmrA-like domain-containing protein</fullName>
    </recommendedName>
</protein>
<dbReference type="InterPro" id="IPR036291">
    <property type="entry name" value="NAD(P)-bd_dom_sf"/>
</dbReference>
<keyword evidence="3" id="KW-1185">Reference proteome</keyword>
<sequence length="298" mass="30547">MYVIAGATGRVGSAAARTLLESGADTRVLVRRPDDAADWEAAGAEAVVTGLDDEEGLSAALRGADGFFALLPFDLGADDLDAHADRLIASITGAVARARVPHVVMLSSGGADLATGTGPITGLHRLEEALRASGTRLTALRSGHFQEKVSDVIDLARATGLYPVFASSAEVPVPMVATRDLGALAARFLLGPPEVSEAVDVVGPARTEREVAEVLGRGLGRALTVELVPEPAWAGALTEAGFRPHVAGSLAELYRADEAGLLAPRGDRSVTVDTTIEETIAGLLGAGDGTDDGIGERS</sequence>
<dbReference type="RefSeq" id="WP_342038698.1">
    <property type="nucleotide sequence ID" value="NZ_BAABBK010000013.1"/>
</dbReference>
<accession>A0ABP9U287</accession>
<feature type="domain" description="NmrA-like" evidence="1">
    <location>
        <begin position="3"/>
        <end position="234"/>
    </location>
</feature>
<comment type="caution">
    <text evidence="2">The sequence shown here is derived from an EMBL/GenBank/DDBJ whole genome shotgun (WGS) entry which is preliminary data.</text>
</comment>
<gene>
    <name evidence="2" type="ORF">KACC15558_27710</name>
</gene>
<reference evidence="2 3" key="1">
    <citation type="submission" date="2024-02" db="EMBL/GenBank/DDBJ databases">
        <title>Characterization of antibiotic resistant novel bacterial strains and their environmental applications.</title>
        <authorList>
            <person name="Manzoor S."/>
            <person name="Abbas S."/>
            <person name="Arshad M."/>
            <person name="Li W.J."/>
            <person name="Ahmed I."/>
        </authorList>
    </citation>
    <scope>NUCLEOTIDE SEQUENCE [LARGE SCALE GENOMIC DNA]</scope>
    <source>
        <strain evidence="2 3">KACC 15558</strain>
    </source>
</reference>
<dbReference type="Pfam" id="PF05368">
    <property type="entry name" value="NmrA"/>
    <property type="match status" value="1"/>
</dbReference>
<evidence type="ECO:0000259" key="1">
    <source>
        <dbReference type="Pfam" id="PF05368"/>
    </source>
</evidence>
<dbReference type="SUPFAM" id="SSF51735">
    <property type="entry name" value="NAD(P)-binding Rossmann-fold domains"/>
    <property type="match status" value="1"/>
</dbReference>
<name>A0ABP9U287_9MICO</name>
<dbReference type="Gene3D" id="3.90.25.10">
    <property type="entry name" value="UDP-galactose 4-epimerase, domain 1"/>
    <property type="match status" value="1"/>
</dbReference>
<dbReference type="InterPro" id="IPR051604">
    <property type="entry name" value="Ergot_Alk_Oxidoreductase"/>
</dbReference>